<name>A0A6G4XDJ6_9ACTN</name>
<evidence type="ECO:0000256" key="1">
    <source>
        <dbReference type="SAM" id="MobiDB-lite"/>
    </source>
</evidence>
<dbReference type="AlphaFoldDB" id="A0A6G4XDJ6"/>
<feature type="region of interest" description="Disordered" evidence="1">
    <location>
        <begin position="155"/>
        <end position="177"/>
    </location>
</feature>
<reference evidence="2 3" key="1">
    <citation type="submission" date="2020-02" db="EMBL/GenBank/DDBJ databases">
        <title>Whole-genome analyses of novel actinobacteria.</title>
        <authorList>
            <person name="Sahin N."/>
            <person name="Tokatli A."/>
        </authorList>
    </citation>
    <scope>NUCLEOTIDE SEQUENCE [LARGE SCALE GENOMIC DNA]</scope>
    <source>
        <strain evidence="2 3">YC504</strain>
    </source>
</reference>
<dbReference type="RefSeq" id="WP_165330757.1">
    <property type="nucleotide sequence ID" value="NZ_JAAKZW010000011.1"/>
</dbReference>
<comment type="caution">
    <text evidence="2">The sequence shown here is derived from an EMBL/GenBank/DDBJ whole genome shotgun (WGS) entry which is preliminary data.</text>
</comment>
<keyword evidence="3" id="KW-1185">Reference proteome</keyword>
<organism evidence="2 3">
    <name type="scientific">Streptomyces mesophilus</name>
    <dbReference type="NCBI Taxonomy" id="1775132"/>
    <lineage>
        <taxon>Bacteria</taxon>
        <taxon>Bacillati</taxon>
        <taxon>Actinomycetota</taxon>
        <taxon>Actinomycetes</taxon>
        <taxon>Kitasatosporales</taxon>
        <taxon>Streptomycetaceae</taxon>
        <taxon>Streptomyces</taxon>
    </lineage>
</organism>
<evidence type="ECO:0000313" key="2">
    <source>
        <dbReference type="EMBL" id="NGO75242.1"/>
    </source>
</evidence>
<protein>
    <submittedName>
        <fullName evidence="2">Uncharacterized protein</fullName>
    </submittedName>
</protein>
<proteinExistence type="predicted"/>
<gene>
    <name evidence="2" type="ORF">G6045_06045</name>
</gene>
<dbReference type="EMBL" id="JAAKZW010000011">
    <property type="protein sequence ID" value="NGO75242.1"/>
    <property type="molecule type" value="Genomic_DNA"/>
</dbReference>
<dbReference type="Proteomes" id="UP000481109">
    <property type="component" value="Unassembled WGS sequence"/>
</dbReference>
<evidence type="ECO:0000313" key="3">
    <source>
        <dbReference type="Proteomes" id="UP000481109"/>
    </source>
</evidence>
<accession>A0A6G4XDJ6</accession>
<feature type="compositionally biased region" description="Basic and acidic residues" evidence="1">
    <location>
        <begin position="165"/>
        <end position="177"/>
    </location>
</feature>
<sequence>MTPTESAALALQDQAALWRIGEIPAADVVSAACDALVAGLDSPALRILAACTRNEADYDVNDLLPPALDELGLVLHPVDGLAAQEAAARALARRLLAGEMTPSELTVRIHSRFGHELPLTQRLALLDDEYDTLDYSDTTESEIDREVIAEARRLTTHPGSPAESADLHLGSDHQAHW</sequence>